<proteinExistence type="inferred from homology"/>
<evidence type="ECO:0000256" key="5">
    <source>
        <dbReference type="ARBA" id="ARBA00022825"/>
    </source>
</evidence>
<dbReference type="InterPro" id="IPR000209">
    <property type="entry name" value="Peptidase_S8/S53_dom"/>
</dbReference>
<keyword evidence="3 9" id="KW-0732">Signal</keyword>
<evidence type="ECO:0000259" key="12">
    <source>
        <dbReference type="Pfam" id="PF17766"/>
    </source>
</evidence>
<dbReference type="Gene3D" id="3.40.50.12090">
    <property type="match status" value="1"/>
</dbReference>
<dbReference type="Pfam" id="PF17766">
    <property type="entry name" value="fn3_6"/>
    <property type="match status" value="1"/>
</dbReference>
<feature type="chain" id="PRO_5009243438" evidence="9">
    <location>
        <begin position="38"/>
        <end position="1316"/>
    </location>
</feature>
<dbReference type="InterPro" id="IPR036852">
    <property type="entry name" value="Peptidase_S8/S53_dom_sf"/>
</dbReference>
<name>A0A1G8F4W2_9MICO</name>
<evidence type="ECO:0000259" key="11">
    <source>
        <dbReference type="Pfam" id="PF02225"/>
    </source>
</evidence>
<dbReference type="PROSITE" id="PS51892">
    <property type="entry name" value="SUBTILASE"/>
    <property type="match status" value="1"/>
</dbReference>
<dbReference type="Gene3D" id="3.50.30.30">
    <property type="match status" value="1"/>
</dbReference>
<dbReference type="InterPro" id="IPR015500">
    <property type="entry name" value="Peptidase_S8_subtilisin-rel"/>
</dbReference>
<dbReference type="Pfam" id="PF02225">
    <property type="entry name" value="PA"/>
    <property type="match status" value="1"/>
</dbReference>
<keyword evidence="5 7" id="KW-0720">Serine protease</keyword>
<dbReference type="PROSITE" id="PS51318">
    <property type="entry name" value="TAT"/>
    <property type="match status" value="1"/>
</dbReference>
<dbReference type="Gene3D" id="3.40.50.200">
    <property type="entry name" value="Peptidase S8/S53 domain"/>
    <property type="match status" value="1"/>
</dbReference>
<evidence type="ECO:0000256" key="3">
    <source>
        <dbReference type="ARBA" id="ARBA00022729"/>
    </source>
</evidence>
<dbReference type="InterPro" id="IPR023827">
    <property type="entry name" value="Peptidase_S8_Asp-AS"/>
</dbReference>
<dbReference type="PROSITE" id="PS00138">
    <property type="entry name" value="SUBTILASE_SER"/>
    <property type="match status" value="1"/>
</dbReference>
<feature type="signal peptide" evidence="9">
    <location>
        <begin position="1"/>
        <end position="37"/>
    </location>
</feature>
<keyword evidence="14" id="KW-1185">Reference proteome</keyword>
<dbReference type="RefSeq" id="WP_092505187.1">
    <property type="nucleotide sequence ID" value="NZ_LT629695.1"/>
</dbReference>
<feature type="domain" description="Subtilisin-like protease fibronectin type-III" evidence="12">
    <location>
        <begin position="714"/>
        <end position="808"/>
    </location>
</feature>
<gene>
    <name evidence="13" type="ORF">SAMN04489720_2331</name>
</gene>
<dbReference type="GO" id="GO:0004252">
    <property type="term" value="F:serine-type endopeptidase activity"/>
    <property type="evidence" value="ECO:0007669"/>
    <property type="project" value="UniProtKB-UniRule"/>
</dbReference>
<dbReference type="OrthoDB" id="614750at2"/>
<dbReference type="Gene3D" id="2.60.40.2310">
    <property type="match status" value="1"/>
</dbReference>
<evidence type="ECO:0000256" key="6">
    <source>
        <dbReference type="PIRSR" id="PIRSR615500-1"/>
    </source>
</evidence>
<dbReference type="Proteomes" id="UP000198822">
    <property type="component" value="Chromosome I"/>
</dbReference>
<dbReference type="InterPro" id="IPR003137">
    <property type="entry name" value="PA_domain"/>
</dbReference>
<evidence type="ECO:0000256" key="8">
    <source>
        <dbReference type="RuleBase" id="RU003355"/>
    </source>
</evidence>
<dbReference type="GO" id="GO:0006508">
    <property type="term" value="P:proteolysis"/>
    <property type="evidence" value="ECO:0007669"/>
    <property type="project" value="UniProtKB-KW"/>
</dbReference>
<dbReference type="SUPFAM" id="SSF52743">
    <property type="entry name" value="Subtilisin-like"/>
    <property type="match status" value="1"/>
</dbReference>
<keyword evidence="2 7" id="KW-0645">Protease</keyword>
<feature type="active site" description="Charge relay system" evidence="6 7">
    <location>
        <position position="279"/>
    </location>
</feature>
<evidence type="ECO:0000313" key="13">
    <source>
        <dbReference type="EMBL" id="SDH77144.1"/>
    </source>
</evidence>
<evidence type="ECO:0000259" key="10">
    <source>
        <dbReference type="Pfam" id="PF00082"/>
    </source>
</evidence>
<organism evidence="13 14">
    <name type="scientific">Agrococcus jejuensis</name>
    <dbReference type="NCBI Taxonomy" id="399736"/>
    <lineage>
        <taxon>Bacteria</taxon>
        <taxon>Bacillati</taxon>
        <taxon>Actinomycetota</taxon>
        <taxon>Actinomycetes</taxon>
        <taxon>Micrococcales</taxon>
        <taxon>Microbacteriaceae</taxon>
        <taxon>Agrococcus</taxon>
    </lineage>
</organism>
<dbReference type="CDD" id="cd02120">
    <property type="entry name" value="PA_subtilisin_like"/>
    <property type="match status" value="1"/>
</dbReference>
<evidence type="ECO:0000256" key="1">
    <source>
        <dbReference type="ARBA" id="ARBA00011073"/>
    </source>
</evidence>
<dbReference type="Pfam" id="PF04122">
    <property type="entry name" value="CW_binding_2"/>
    <property type="match status" value="3"/>
</dbReference>
<feature type="active site" description="Charge relay system" evidence="6 7">
    <location>
        <position position="616"/>
    </location>
</feature>
<evidence type="ECO:0000256" key="7">
    <source>
        <dbReference type="PROSITE-ProRule" id="PRU01240"/>
    </source>
</evidence>
<accession>A0A1G8F4W2</accession>
<dbReference type="InterPro" id="IPR041469">
    <property type="entry name" value="Subtilisin-like_FN3"/>
</dbReference>
<keyword evidence="4 7" id="KW-0378">Hydrolase</keyword>
<evidence type="ECO:0000256" key="9">
    <source>
        <dbReference type="SAM" id="SignalP"/>
    </source>
</evidence>
<reference evidence="14" key="1">
    <citation type="submission" date="2016-10" db="EMBL/GenBank/DDBJ databases">
        <authorList>
            <person name="Varghese N."/>
            <person name="Submissions S."/>
        </authorList>
    </citation>
    <scope>NUCLEOTIDE SEQUENCE [LARGE SCALE GENOMIC DNA]</scope>
    <source>
        <strain evidence="14">DSM 22002</strain>
    </source>
</reference>
<dbReference type="InterPro" id="IPR006311">
    <property type="entry name" value="TAT_signal"/>
</dbReference>
<dbReference type="STRING" id="399736.SAMN04489720_2331"/>
<feature type="domain" description="PA" evidence="11">
    <location>
        <begin position="448"/>
        <end position="533"/>
    </location>
</feature>
<dbReference type="Pfam" id="PF00082">
    <property type="entry name" value="Peptidase_S8"/>
    <property type="match status" value="1"/>
</dbReference>
<dbReference type="EMBL" id="LT629695">
    <property type="protein sequence ID" value="SDH77144.1"/>
    <property type="molecule type" value="Genomic_DNA"/>
</dbReference>
<evidence type="ECO:0000313" key="14">
    <source>
        <dbReference type="Proteomes" id="UP000198822"/>
    </source>
</evidence>
<dbReference type="PRINTS" id="PR00723">
    <property type="entry name" value="SUBTILISIN"/>
</dbReference>
<comment type="similarity">
    <text evidence="1 7 8">Belongs to the peptidase S8 family.</text>
</comment>
<feature type="domain" description="Peptidase S8/S53" evidence="10">
    <location>
        <begin position="180"/>
        <end position="660"/>
    </location>
</feature>
<feature type="active site" description="Charge relay system" evidence="6 7">
    <location>
        <position position="189"/>
    </location>
</feature>
<dbReference type="InterPro" id="IPR023828">
    <property type="entry name" value="Peptidase_S8_Ser-AS"/>
</dbReference>
<evidence type="ECO:0000256" key="4">
    <source>
        <dbReference type="ARBA" id="ARBA00022801"/>
    </source>
</evidence>
<dbReference type="InterPro" id="IPR045051">
    <property type="entry name" value="SBT"/>
</dbReference>
<dbReference type="PROSITE" id="PS00136">
    <property type="entry name" value="SUBTILASE_ASP"/>
    <property type="match status" value="1"/>
</dbReference>
<protein>
    <submittedName>
        <fullName evidence="13">Putative cell wall binding repeat 2</fullName>
    </submittedName>
</protein>
<evidence type="ECO:0000256" key="2">
    <source>
        <dbReference type="ARBA" id="ARBA00022670"/>
    </source>
</evidence>
<dbReference type="PANTHER" id="PTHR10795">
    <property type="entry name" value="PROPROTEIN CONVERTASE SUBTILISIN/KEXIN"/>
    <property type="match status" value="1"/>
</dbReference>
<sequence length="1316" mass="132918">MSTTTPRRVALRRCLASLAAVTIGLGGVVVSTTAASAATPSPATPVDLSSFTDGRYVVLLEDDAAALYTGGVPNLQATAPTGTDSLDDADPAVVAYSDYLAGEQEAVADAVGVDIAASLTLTVNGFIADLSADQAGQLAFDSRVAGVYPDEMLQLQGSPSNEYLDVEGMWSQVGTVEDAGAGVVVGVLDTGIAPENPLFAGEALGTTAGAEPYLSGDEIHFVKGDGETFTGICETGPGFTADMCSTKIIGAQFFLDGFGASRIGGEGVEIASPRDLDGHGSHTASTAAGNYDVPVTTEGGQDIGTMSGVAPEARIAVYKVCWSGNNPDPAVTTDDGCSGTDLMQGIEAATADGVDVINFSIGGGAAASVFEPYDQAFLGAAAAGIFTSASAGNSGPGATTLDHASPWYATVANTTIPNYEATIELEDGTLIPGASITVDMAEDAEPFTGTLVYAGDIPAAGASAANAALCLPGSLATVDPGTIVLCDRGNNARVEKSEVVEAAGGIGMILGNPTPNSIDLDDHAVPTVHIDAAYYAAVLAVAQADPSQTVSFTAGNSSGIDTAAPIVAASSSRGPVEADGNDVIKPDIAAPGTGIIAAGPNGEGEAPTFRFLSGTSMAAPHVAGLAAVYLGAHPLASVAEVKSALMTTATDTVNADGSPNQDWFAQGAGFVNTADFLDPGVYYANGLEDWYGYLRGVGYELPDEWIGAAIDPSDLNIPSIGIGSLAGTQTVTRSLTALEPGSYAVTIDAPEGVDAVVSPTTLDFTAAGQELTYTVSFTVQAGAPTDAWTTGSLTWASAEHEARSPIAVYPVSVDAPQWIEGSGTAGVAPVTVTSGITGEIGLGAEGLFPYEELGAGSAAAGQFRQYGFTVGEGELALDFDLDSADDASDLDLVVARLQGGSAVELYEAATGSADEQLLIEDPTPGTWVAQVTVYASNGATTAFTLDVASVLTSGGIGNFEVDPTTLPVTQSAQSSYEVSWADAPLDGAFLGAVTYDTTDAVRTYVRITTGEATIPAPERIAGGDRFETAVAASQLGYPEGADVVYLASGVNYPDGLAAGPAAAYEGGPLLLTRPETTPASIVAEIERLGASRVVIVGGTPSVSAAVETQVGDIDGVETVDRIGGADRFETSRLVAEYAFGEGAGTAFLATGRNFPDALTAGAAAGSMDAPVILIDGQLSALDGATLATLQDLGVTQTLVAGSSASVSDGIYRDLVNAVMNPYRAAGADRFLTGVYINEHVFDSADTMFVASGLKFPDALSASALAGAMDAPLYVVRPECVPSELISESLRLGQPDVYFMGDSASLGAGAESYTICG</sequence>
<dbReference type="InterPro" id="IPR007253">
    <property type="entry name" value="Cell_wall-bd_2"/>
</dbReference>